<protein>
    <submittedName>
        <fullName evidence="1">Oidioi.mRNA.OKI2018_I69.chr2.g4308.t1.cds</fullName>
    </submittedName>
</protein>
<evidence type="ECO:0000313" key="1">
    <source>
        <dbReference type="EMBL" id="CAG5109825.1"/>
    </source>
</evidence>
<sequence length="407" mass="46558">MKLSSSFFLSVAFGEVPVILTKEQIQETAGKWDMQIDKAHKGTYDLMANQKYIHCGSNGDTIRLTCLDGYVDNSMNKDSITATCSCNESDCKLNLNKPYKCMKQGICPIPIWQGAFGHSLKDSDSDWALLDFKLRKEAALSEDIVGFTWDQWFPKDDNFTLVVACPFNVFGFEYAEEIDMDDIEQVTNQGMEMLKTCQSDELARLNLKENSARTARKNRKLKRLATRAAKKGRKARMNGDFTDKLCEMVKEERTRFDQYLKRKNILVERSSWAREMEYESECLCEKEKWAGREYYGKISTIDGRVTSASADGRLWTIVSKGTKGVESGARSFKIAIDMLNENSHIKWMSNKEMKAAGEKKQYTCELGIVSGYYPHLAPCLEKFHGGEIHKYMKNYKQAKKLGLINRE</sequence>
<reference evidence="1 2" key="1">
    <citation type="submission" date="2021-04" db="EMBL/GenBank/DDBJ databases">
        <authorList>
            <person name="Bliznina A."/>
        </authorList>
    </citation>
    <scope>NUCLEOTIDE SEQUENCE [LARGE SCALE GENOMIC DNA]</scope>
</reference>
<dbReference type="Proteomes" id="UP001158576">
    <property type="component" value="Chromosome 2"/>
</dbReference>
<gene>
    <name evidence="1" type="ORF">OKIOD_LOCUS13073</name>
</gene>
<organism evidence="1 2">
    <name type="scientific">Oikopleura dioica</name>
    <name type="common">Tunicate</name>
    <dbReference type="NCBI Taxonomy" id="34765"/>
    <lineage>
        <taxon>Eukaryota</taxon>
        <taxon>Metazoa</taxon>
        <taxon>Chordata</taxon>
        <taxon>Tunicata</taxon>
        <taxon>Appendicularia</taxon>
        <taxon>Copelata</taxon>
        <taxon>Oikopleuridae</taxon>
        <taxon>Oikopleura</taxon>
    </lineage>
</organism>
<proteinExistence type="predicted"/>
<dbReference type="EMBL" id="OU015567">
    <property type="protein sequence ID" value="CAG5109825.1"/>
    <property type="molecule type" value="Genomic_DNA"/>
</dbReference>
<accession>A0ABN7SXD2</accession>
<evidence type="ECO:0000313" key="2">
    <source>
        <dbReference type="Proteomes" id="UP001158576"/>
    </source>
</evidence>
<keyword evidence="2" id="KW-1185">Reference proteome</keyword>
<name>A0ABN7SXD2_OIKDI</name>